<dbReference type="Pfam" id="PF09691">
    <property type="entry name" value="T2SS_PulS_OutS"/>
    <property type="match status" value="1"/>
</dbReference>
<keyword evidence="3" id="KW-1185">Reference proteome</keyword>
<dbReference type="NCBIfam" id="TIGR01004">
    <property type="entry name" value="PulS_OutS"/>
    <property type="match status" value="1"/>
</dbReference>
<protein>
    <submittedName>
        <fullName evidence="1">Lipoprotein</fullName>
    </submittedName>
</protein>
<organism evidence="1 4">
    <name type="scientific">Yersinia pekkanenii</name>
    <dbReference type="NCBI Taxonomy" id="1288385"/>
    <lineage>
        <taxon>Bacteria</taxon>
        <taxon>Pseudomonadati</taxon>
        <taxon>Pseudomonadota</taxon>
        <taxon>Gammaproteobacteria</taxon>
        <taxon>Enterobacterales</taxon>
        <taxon>Yersiniaceae</taxon>
        <taxon>Yersinia</taxon>
    </lineage>
</organism>
<dbReference type="Proteomes" id="UP000044625">
    <property type="component" value="Unassembled WGS sequence"/>
</dbReference>
<dbReference type="EMBL" id="CWJL01000015">
    <property type="protein sequence ID" value="CRY67836.1"/>
    <property type="molecule type" value="Genomic_DNA"/>
</dbReference>
<name>A0A0T9P8U2_9GAMM</name>
<sequence>MGKVNIKLAIFLTPIIFGCQSHNNDEQSQKNKVKQITALTSGIRYLNEICGMENLPDENKIIKKAIEIMGSNEIDKSQHKNASLSELTEIRYKKLRSDGIDNNYKCKELSQILNIFIVKVD</sequence>
<dbReference type="PROSITE" id="PS51257">
    <property type="entry name" value="PROKAR_LIPOPROTEIN"/>
    <property type="match status" value="1"/>
</dbReference>
<reference evidence="1" key="3">
    <citation type="submission" date="2015-03" db="EMBL/GenBank/DDBJ databases">
        <authorList>
            <person name="Murphy D."/>
        </authorList>
    </citation>
    <scope>NUCLEOTIDE SEQUENCE [LARGE SCALE GENOMIC DNA]</scope>
    <source>
        <strain evidence="1">A125KOH2</strain>
    </source>
</reference>
<gene>
    <name evidence="1" type="primary">outS</name>
    <name evidence="1" type="ORF">ERS008529_01444</name>
    <name evidence="2" type="ORF">ERS137968_02923</name>
</gene>
<dbReference type="OrthoDB" id="6480711at2"/>
<dbReference type="Proteomes" id="UP000045840">
    <property type="component" value="Unassembled WGS sequence"/>
</dbReference>
<dbReference type="InterPro" id="IPR038432">
    <property type="entry name" value="PulS/OutS-like_sf"/>
</dbReference>
<dbReference type="AlphaFoldDB" id="A0A0T9P8U2"/>
<dbReference type="Gene3D" id="1.20.58.1630">
    <property type="entry name" value="Chaperone lipoprotein PulS/OutS"/>
    <property type="match status" value="1"/>
</dbReference>
<accession>A0A0T9P8U2</accession>
<proteinExistence type="predicted"/>
<dbReference type="InterPro" id="IPR005699">
    <property type="entry name" value="Chap_lipoprot_PulS/OutS"/>
</dbReference>
<evidence type="ECO:0000313" key="1">
    <source>
        <dbReference type="EMBL" id="CNH51913.1"/>
    </source>
</evidence>
<evidence type="ECO:0000313" key="2">
    <source>
        <dbReference type="EMBL" id="CRY67836.1"/>
    </source>
</evidence>
<keyword evidence="1" id="KW-0449">Lipoprotein</keyword>
<dbReference type="InterPro" id="IPR019114">
    <property type="entry name" value="Chap_lipoprot_PulS/OutS-like"/>
</dbReference>
<dbReference type="RefSeq" id="WP_049611834.1">
    <property type="nucleotide sequence ID" value="NZ_CAWMMU010000015.1"/>
</dbReference>
<evidence type="ECO:0000313" key="3">
    <source>
        <dbReference type="Proteomes" id="UP000044625"/>
    </source>
</evidence>
<reference evidence="2 3" key="1">
    <citation type="submission" date="2015-03" db="EMBL/GenBank/DDBJ databases">
        <authorList>
            <consortium name="Pathogen Informatics"/>
            <person name="Murphy D."/>
        </authorList>
    </citation>
    <scope>NUCLEOTIDE SEQUENCE [LARGE SCALE GENOMIC DNA]</scope>
    <source>
        <strain evidence="3">type strain: CIP110230</strain>
        <strain evidence="2">Type strain: CIP110230</strain>
    </source>
</reference>
<dbReference type="GO" id="GO:0006886">
    <property type="term" value="P:intracellular protein transport"/>
    <property type="evidence" value="ECO:0007669"/>
    <property type="project" value="InterPro"/>
</dbReference>
<dbReference type="EMBL" id="CQAZ01000010">
    <property type="protein sequence ID" value="CNH51913.1"/>
    <property type="molecule type" value="Genomic_DNA"/>
</dbReference>
<evidence type="ECO:0000313" key="4">
    <source>
        <dbReference type="Proteomes" id="UP000045840"/>
    </source>
</evidence>
<reference evidence="4" key="2">
    <citation type="submission" date="2015-03" db="EMBL/GenBank/DDBJ databases">
        <authorList>
            <consortium name="Pathogen Informatics"/>
        </authorList>
    </citation>
    <scope>NUCLEOTIDE SEQUENCE [LARGE SCALE GENOMIC DNA]</scope>
    <source>
        <strain evidence="4">A125KOH2</strain>
    </source>
</reference>